<keyword evidence="3" id="KW-1185">Reference proteome</keyword>
<organism evidence="2 3">
    <name type="scientific">Toxocara canis</name>
    <name type="common">Canine roundworm</name>
    <dbReference type="NCBI Taxonomy" id="6265"/>
    <lineage>
        <taxon>Eukaryota</taxon>
        <taxon>Metazoa</taxon>
        <taxon>Ecdysozoa</taxon>
        <taxon>Nematoda</taxon>
        <taxon>Chromadorea</taxon>
        <taxon>Rhabditida</taxon>
        <taxon>Spirurina</taxon>
        <taxon>Ascaridomorpha</taxon>
        <taxon>Ascaridoidea</taxon>
        <taxon>Toxocaridae</taxon>
        <taxon>Toxocara</taxon>
    </lineage>
</organism>
<gene>
    <name evidence="2" type="ORF">Tcan_17316</name>
</gene>
<sequence>MFLISKIVRGRRLLQELEADAIRREAEEAAAAAAAAAKMAARLPRRGTQQGRGSKMFASGAPGTSSSSQHKDSRCSIGQSPLVPGTSSNRRRLVFRGFVHFNAAILVYDHTHSHCVKTMLLKSCSEVGAV</sequence>
<accession>A0A0B2UZ12</accession>
<protein>
    <submittedName>
        <fullName evidence="2">Uncharacterized protein</fullName>
    </submittedName>
</protein>
<feature type="region of interest" description="Disordered" evidence="1">
    <location>
        <begin position="41"/>
        <end position="85"/>
    </location>
</feature>
<name>A0A0B2UZ12_TOXCA</name>
<comment type="caution">
    <text evidence="2">The sequence shown here is derived from an EMBL/GenBank/DDBJ whole genome shotgun (WGS) entry which is preliminary data.</text>
</comment>
<proteinExistence type="predicted"/>
<reference evidence="2 3" key="1">
    <citation type="submission" date="2014-11" db="EMBL/GenBank/DDBJ databases">
        <title>Genetic blueprint of the zoonotic pathogen Toxocara canis.</title>
        <authorList>
            <person name="Zhu X.-Q."/>
            <person name="Korhonen P.K."/>
            <person name="Cai H."/>
            <person name="Young N.D."/>
            <person name="Nejsum P."/>
            <person name="von Samson-Himmelstjerna G."/>
            <person name="Boag P.R."/>
            <person name="Tan P."/>
            <person name="Li Q."/>
            <person name="Min J."/>
            <person name="Yang Y."/>
            <person name="Wang X."/>
            <person name="Fang X."/>
            <person name="Hall R.S."/>
            <person name="Hofmann A."/>
            <person name="Sternberg P.W."/>
            <person name="Jex A.R."/>
            <person name="Gasser R.B."/>
        </authorList>
    </citation>
    <scope>NUCLEOTIDE SEQUENCE [LARGE SCALE GENOMIC DNA]</scope>
    <source>
        <strain evidence="2">PN_DK_2014</strain>
    </source>
</reference>
<evidence type="ECO:0000313" key="2">
    <source>
        <dbReference type="EMBL" id="KHN74307.1"/>
    </source>
</evidence>
<dbReference type="EMBL" id="JPKZ01002932">
    <property type="protein sequence ID" value="KHN74307.1"/>
    <property type="molecule type" value="Genomic_DNA"/>
</dbReference>
<evidence type="ECO:0000313" key="3">
    <source>
        <dbReference type="Proteomes" id="UP000031036"/>
    </source>
</evidence>
<dbReference type="AlphaFoldDB" id="A0A0B2UZ12"/>
<dbReference type="Proteomes" id="UP000031036">
    <property type="component" value="Unassembled WGS sequence"/>
</dbReference>
<evidence type="ECO:0000256" key="1">
    <source>
        <dbReference type="SAM" id="MobiDB-lite"/>
    </source>
</evidence>